<name>A0A4C1XQU7_EUMVA</name>
<dbReference type="EMBL" id="BGZK01000926">
    <property type="protein sequence ID" value="GBP65352.1"/>
    <property type="molecule type" value="Genomic_DNA"/>
</dbReference>
<dbReference type="Proteomes" id="UP000299102">
    <property type="component" value="Unassembled WGS sequence"/>
</dbReference>
<dbReference type="AlphaFoldDB" id="A0A4C1XQU7"/>
<gene>
    <name evidence="2" type="ORF">EVAR_52126_1</name>
</gene>
<reference evidence="2 3" key="1">
    <citation type="journal article" date="2019" name="Commun. Biol.">
        <title>The bagworm genome reveals a unique fibroin gene that provides high tensile strength.</title>
        <authorList>
            <person name="Kono N."/>
            <person name="Nakamura H."/>
            <person name="Ohtoshi R."/>
            <person name="Tomita M."/>
            <person name="Numata K."/>
            <person name="Arakawa K."/>
        </authorList>
    </citation>
    <scope>NUCLEOTIDE SEQUENCE [LARGE SCALE GENOMIC DNA]</scope>
</reference>
<dbReference type="OrthoDB" id="6483596at2759"/>
<dbReference type="InterPro" id="IPR006652">
    <property type="entry name" value="Kelch_1"/>
</dbReference>
<dbReference type="SUPFAM" id="SSF117281">
    <property type="entry name" value="Kelch motif"/>
    <property type="match status" value="1"/>
</dbReference>
<dbReference type="InterPro" id="IPR015915">
    <property type="entry name" value="Kelch-typ_b-propeller"/>
</dbReference>
<dbReference type="Gene3D" id="2.120.10.80">
    <property type="entry name" value="Kelch-type beta propeller"/>
    <property type="match status" value="1"/>
</dbReference>
<comment type="caution">
    <text evidence="2">The sequence shown here is derived from an EMBL/GenBank/DDBJ whole genome shotgun (WGS) entry which is preliminary data.</text>
</comment>
<organism evidence="2 3">
    <name type="scientific">Eumeta variegata</name>
    <name type="common">Bagworm moth</name>
    <name type="synonym">Eumeta japonica</name>
    <dbReference type="NCBI Taxonomy" id="151549"/>
    <lineage>
        <taxon>Eukaryota</taxon>
        <taxon>Metazoa</taxon>
        <taxon>Ecdysozoa</taxon>
        <taxon>Arthropoda</taxon>
        <taxon>Hexapoda</taxon>
        <taxon>Insecta</taxon>
        <taxon>Pterygota</taxon>
        <taxon>Neoptera</taxon>
        <taxon>Endopterygota</taxon>
        <taxon>Lepidoptera</taxon>
        <taxon>Glossata</taxon>
        <taxon>Ditrysia</taxon>
        <taxon>Tineoidea</taxon>
        <taxon>Psychidae</taxon>
        <taxon>Oiketicinae</taxon>
        <taxon>Eumeta</taxon>
    </lineage>
</organism>
<evidence type="ECO:0000313" key="2">
    <source>
        <dbReference type="EMBL" id="GBP65352.1"/>
    </source>
</evidence>
<accession>A0A4C1XQU7</accession>
<sequence length="234" mass="25711">MIEIWRNAFPSEIDAVRPIAPVSPPARGGGREAFPINVRVPVAGAAYLTGGKPFATSRRLLRYQPAPSPGARGLRGEWSFLADMDCVRYDHAAAVLDGRLYVVGGRDENGTALNTVSRYDFATHFGGERSREPSQSKKVITHENWQSLKSHRCVVPASWVGIKYMTEGGVGGDIMTVGDRNSHSLDETQQRKLLLHTFIFYEGVVSGVGAFSFSSRFDHGLALPRLISKIIRLL</sequence>
<protein>
    <submittedName>
        <fullName evidence="2">Uncharacterized protein</fullName>
    </submittedName>
</protein>
<keyword evidence="1" id="KW-0880">Kelch repeat</keyword>
<keyword evidence="3" id="KW-1185">Reference proteome</keyword>
<proteinExistence type="predicted"/>
<evidence type="ECO:0000313" key="3">
    <source>
        <dbReference type="Proteomes" id="UP000299102"/>
    </source>
</evidence>
<evidence type="ECO:0000256" key="1">
    <source>
        <dbReference type="ARBA" id="ARBA00022441"/>
    </source>
</evidence>
<dbReference type="Pfam" id="PF01344">
    <property type="entry name" value="Kelch_1"/>
    <property type="match status" value="1"/>
</dbReference>